<dbReference type="InterPro" id="IPR007219">
    <property type="entry name" value="XnlR_reg_dom"/>
</dbReference>
<keyword evidence="1" id="KW-0479">Metal-binding</keyword>
<evidence type="ECO:0000313" key="9">
    <source>
        <dbReference type="Proteomes" id="UP000030753"/>
    </source>
</evidence>
<evidence type="ECO:0000256" key="5">
    <source>
        <dbReference type="ARBA" id="ARBA00023242"/>
    </source>
</evidence>
<dbReference type="Pfam" id="PF04082">
    <property type="entry name" value="Fungal_trans"/>
    <property type="match status" value="1"/>
</dbReference>
<dbReference type="AlphaFoldDB" id="W9IZL0"/>
<feature type="compositionally biased region" description="Polar residues" evidence="6">
    <location>
        <begin position="61"/>
        <end position="77"/>
    </location>
</feature>
<dbReference type="OrthoDB" id="5106931at2759"/>
<dbReference type="PANTHER" id="PTHR47660:SF2">
    <property type="entry name" value="TRANSCRIPTION FACTOR WITH C2H2 AND ZN(2)-CYS(6) DNA BINDING DOMAIN (EUROFUNG)"/>
    <property type="match status" value="1"/>
</dbReference>
<feature type="domain" description="Xylanolytic transcriptional activator regulatory" evidence="7">
    <location>
        <begin position="246"/>
        <end position="452"/>
    </location>
</feature>
<evidence type="ECO:0000256" key="2">
    <source>
        <dbReference type="ARBA" id="ARBA00022833"/>
    </source>
</evidence>
<evidence type="ECO:0000256" key="4">
    <source>
        <dbReference type="ARBA" id="ARBA00023163"/>
    </source>
</evidence>
<dbReference type="GO" id="GO:0006351">
    <property type="term" value="P:DNA-templated transcription"/>
    <property type="evidence" value="ECO:0007669"/>
    <property type="project" value="InterPro"/>
</dbReference>
<dbReference type="Proteomes" id="UP000030753">
    <property type="component" value="Unassembled WGS sequence"/>
</dbReference>
<dbReference type="HOGENOM" id="CLU_428953_0_0_1"/>
<feature type="compositionally biased region" description="Low complexity" evidence="6">
    <location>
        <begin position="93"/>
        <end position="110"/>
    </location>
</feature>
<name>W9IZL0_FUSOX</name>
<keyword evidence="2" id="KW-0862">Zinc</keyword>
<dbReference type="EMBL" id="JH717839">
    <property type="protein sequence ID" value="EWZ00188.1"/>
    <property type="molecule type" value="Genomic_DNA"/>
</dbReference>
<feature type="region of interest" description="Disordered" evidence="6">
    <location>
        <begin position="52"/>
        <end position="113"/>
    </location>
</feature>
<keyword evidence="4" id="KW-0804">Transcription</keyword>
<dbReference type="PANTHER" id="PTHR47660">
    <property type="entry name" value="TRANSCRIPTION FACTOR WITH C2H2 AND ZN(2)-CYS(6) DNA BINDING DOMAIN (EUROFUNG)-RELATED-RELATED"/>
    <property type="match status" value="1"/>
</dbReference>
<keyword evidence="3" id="KW-0805">Transcription regulation</keyword>
<protein>
    <recommendedName>
        <fullName evidence="7">Xylanolytic transcriptional activator regulatory domain-containing protein</fullName>
    </recommendedName>
</protein>
<dbReference type="GO" id="GO:0008270">
    <property type="term" value="F:zinc ion binding"/>
    <property type="evidence" value="ECO:0007669"/>
    <property type="project" value="InterPro"/>
</dbReference>
<proteinExistence type="predicted"/>
<accession>W9IZL0</accession>
<reference evidence="8 9" key="1">
    <citation type="submission" date="2011-06" db="EMBL/GenBank/DDBJ databases">
        <title>The Genome Sequence of Fusarium oxysporum FOSC 3-a.</title>
        <authorList>
            <consortium name="The Broad Institute Genome Sequencing Platform"/>
            <person name="Ma L.-J."/>
            <person name="Gale L.R."/>
            <person name="Schwartz D.C."/>
            <person name="Zhou S."/>
            <person name="Corby-Kistler H."/>
            <person name="Young S.K."/>
            <person name="Zeng Q."/>
            <person name="Gargeya S."/>
            <person name="Fitzgerald M."/>
            <person name="Haas B."/>
            <person name="Abouelleil A."/>
            <person name="Alvarado L."/>
            <person name="Arachchi H.M."/>
            <person name="Berlin A."/>
            <person name="Brown A."/>
            <person name="Chapman S.B."/>
            <person name="Chen Z."/>
            <person name="Dunbar C."/>
            <person name="Freedman E."/>
            <person name="Gearin G."/>
            <person name="Gellesch M."/>
            <person name="Goldberg J."/>
            <person name="Griggs A."/>
            <person name="Gujja S."/>
            <person name="Heiman D."/>
            <person name="Howarth C."/>
            <person name="Larson L."/>
            <person name="Lui A."/>
            <person name="MacDonald P.J.P."/>
            <person name="Mehta T."/>
            <person name="Montmayeur A."/>
            <person name="Murphy C."/>
            <person name="Neiman D."/>
            <person name="Pearson M."/>
            <person name="Priest M."/>
            <person name="Roberts A."/>
            <person name="Saif S."/>
            <person name="Shea T."/>
            <person name="Shenoy N."/>
            <person name="Sisk P."/>
            <person name="Stolte C."/>
            <person name="Sykes S."/>
            <person name="Wortman J."/>
            <person name="Nusbaum C."/>
            <person name="Birren B."/>
        </authorList>
    </citation>
    <scope>NUCLEOTIDE SEQUENCE [LARGE SCALE GENOMIC DNA]</scope>
    <source>
        <strain evidence="9">FOSC 3-a</strain>
    </source>
</reference>
<evidence type="ECO:0000259" key="7">
    <source>
        <dbReference type="Pfam" id="PF04082"/>
    </source>
</evidence>
<evidence type="ECO:0000313" key="8">
    <source>
        <dbReference type="EMBL" id="EWZ00188.1"/>
    </source>
</evidence>
<organism evidence="8 9">
    <name type="scientific">Fusarium oxysporum NRRL 32931</name>
    <dbReference type="NCBI Taxonomy" id="660029"/>
    <lineage>
        <taxon>Eukaryota</taxon>
        <taxon>Fungi</taxon>
        <taxon>Dikarya</taxon>
        <taxon>Ascomycota</taxon>
        <taxon>Pezizomycotina</taxon>
        <taxon>Sordariomycetes</taxon>
        <taxon>Hypocreomycetidae</taxon>
        <taxon>Hypocreales</taxon>
        <taxon>Nectriaceae</taxon>
        <taxon>Fusarium</taxon>
        <taxon>Fusarium oxysporum species complex</taxon>
    </lineage>
</organism>
<keyword evidence="5" id="KW-0539">Nucleus</keyword>
<dbReference type="GO" id="GO:0003677">
    <property type="term" value="F:DNA binding"/>
    <property type="evidence" value="ECO:0007669"/>
    <property type="project" value="InterPro"/>
</dbReference>
<gene>
    <name evidence="8" type="ORF">FOYG_00077</name>
</gene>
<sequence>MIIAPSRSDAPLESVNEQFVDIDVGLRLYSDGDAFYINRNQAQSIVQGHVEDLSYPPEPKNNWSPQNGTSAEPNLTDTHGLYHPLPVNNYVPSDRTTSKPRSTSSSRMFSAKVNDSQDSGSEWAHWWICRCTPLPLSPPAAPADLATSLLENLADLAAEPALWNMTDEDWRKEHFGMAEYITNIPISEANRECMLLILQRYLRIAVEVHDVDLESLTTRRDDDQHDDVGTDYLRLPSTKTLHNFMELFLRTFEPYYPLLPGRSLDPNKLVNNSKSKALMLLLLSMLACGSMIHPAPEARQFSTVISEVCRLSMVNIVFKDPFATATPIFLHCALLSTIKGAFSGVKLHMSVSITHRNAYLTILKRTGILKDTSGGDASYHDVDKDPESAWKCWIEKETASRLVYSWALVDHEISLFYDLPPLLSISELKCRLPVTEKLWLASNSEEWLQGLTNGPSPTGDCSKNTDGLLRRISLFGMFEMLLNGRLDETTHASQPLDLRLLLLPLHVLITDLRQLLDCLPESGSDSIQLHSVTLRFQEIQRLMQRWLRMFRRVAKHGVRSHAMAQTTMILYHVTNLNLLTSFKKIETFARADPFECAFTSDSTVTSICGRSPDEALLHCCQVLSLMQAMKDELPSRTT</sequence>
<evidence type="ECO:0000256" key="3">
    <source>
        <dbReference type="ARBA" id="ARBA00023015"/>
    </source>
</evidence>
<evidence type="ECO:0000256" key="6">
    <source>
        <dbReference type="SAM" id="MobiDB-lite"/>
    </source>
</evidence>
<evidence type="ECO:0000256" key="1">
    <source>
        <dbReference type="ARBA" id="ARBA00022723"/>
    </source>
</evidence>